<proteinExistence type="predicted"/>
<protein>
    <submittedName>
        <fullName evidence="1">Uncharacterized protein</fullName>
    </submittedName>
</protein>
<dbReference type="EMBL" id="KN651590">
    <property type="protein sequence ID" value="KHN30582.1"/>
    <property type="molecule type" value="Genomic_DNA"/>
</dbReference>
<sequence length="52" mass="6139">MDSSSSFLPHRRCDHRVPPWDDGVSFFSDGWMNRIKHQNIDKSQKIKPNLNL</sequence>
<gene>
    <name evidence="1" type="ORF">glysoja_030019</name>
</gene>
<dbReference type="Proteomes" id="UP000053555">
    <property type="component" value="Unassembled WGS sequence"/>
</dbReference>
<evidence type="ECO:0000313" key="1">
    <source>
        <dbReference type="EMBL" id="KHN30582.1"/>
    </source>
</evidence>
<dbReference type="AlphaFoldDB" id="A0A0B2RFF7"/>
<organism evidence="1">
    <name type="scientific">Glycine soja</name>
    <name type="common">Wild soybean</name>
    <dbReference type="NCBI Taxonomy" id="3848"/>
    <lineage>
        <taxon>Eukaryota</taxon>
        <taxon>Viridiplantae</taxon>
        <taxon>Streptophyta</taxon>
        <taxon>Embryophyta</taxon>
        <taxon>Tracheophyta</taxon>
        <taxon>Spermatophyta</taxon>
        <taxon>Magnoliopsida</taxon>
        <taxon>eudicotyledons</taxon>
        <taxon>Gunneridae</taxon>
        <taxon>Pentapetalae</taxon>
        <taxon>rosids</taxon>
        <taxon>fabids</taxon>
        <taxon>Fabales</taxon>
        <taxon>Fabaceae</taxon>
        <taxon>Papilionoideae</taxon>
        <taxon>50 kb inversion clade</taxon>
        <taxon>NPAAA clade</taxon>
        <taxon>indigoferoid/millettioid clade</taxon>
        <taxon>Phaseoleae</taxon>
        <taxon>Glycine</taxon>
        <taxon>Glycine subgen. Soja</taxon>
    </lineage>
</organism>
<accession>A0A0B2RFF7</accession>
<reference evidence="1" key="1">
    <citation type="submission" date="2014-07" db="EMBL/GenBank/DDBJ databases">
        <title>Identification of a novel salt tolerance gene in wild soybean by whole-genome sequencing.</title>
        <authorList>
            <person name="Lam H.-M."/>
            <person name="Qi X."/>
            <person name="Li M.-W."/>
            <person name="Liu X."/>
            <person name="Xie M."/>
            <person name="Ni M."/>
            <person name="Xu X."/>
        </authorList>
    </citation>
    <scope>NUCLEOTIDE SEQUENCE [LARGE SCALE GENOMIC DNA]</scope>
    <source>
        <tissue evidence="1">Root</tissue>
    </source>
</reference>
<name>A0A0B2RFF7_GLYSO</name>